<dbReference type="InterPro" id="IPR038765">
    <property type="entry name" value="Papain-like_cys_pep_sf"/>
</dbReference>
<dbReference type="Gene3D" id="3.80.10.10">
    <property type="entry name" value="Ribonuclease Inhibitor"/>
    <property type="match status" value="1"/>
</dbReference>
<accession>A0A6N7IT81</accession>
<reference evidence="6 7" key="1">
    <citation type="submission" date="2019-10" db="EMBL/GenBank/DDBJ databases">
        <title>Comparative genomics of sulfur disproportionating microorganisms.</title>
        <authorList>
            <person name="Ward L.M."/>
            <person name="Bertran E."/>
            <person name="Johnston D."/>
        </authorList>
    </citation>
    <scope>NUCLEOTIDE SEQUENCE [LARGE SCALE GENOMIC DNA]</scope>
    <source>
        <strain evidence="6 7">DSM 14055</strain>
    </source>
</reference>
<comment type="caution">
    <text evidence="6">The sequence shown here is derived from an EMBL/GenBank/DDBJ whole genome shotgun (WGS) entry which is preliminary data.</text>
</comment>
<dbReference type="PANTHER" id="PTHR46333">
    <property type="entry name" value="CYTOKINESIS PROTEIN 3"/>
    <property type="match status" value="1"/>
</dbReference>
<evidence type="ECO:0000256" key="4">
    <source>
        <dbReference type="ARBA" id="ARBA00022737"/>
    </source>
</evidence>
<dbReference type="SMART" id="SM00460">
    <property type="entry name" value="TGc"/>
    <property type="match status" value="1"/>
</dbReference>
<dbReference type="OrthoDB" id="1794618at2"/>
<dbReference type="AlphaFoldDB" id="A0A6N7IT81"/>
<feature type="domain" description="Transglutaminase-like" evidence="5">
    <location>
        <begin position="179"/>
        <end position="245"/>
    </location>
</feature>
<dbReference type="InterPro" id="IPR059177">
    <property type="entry name" value="GH29D-like_dom"/>
</dbReference>
<dbReference type="SUPFAM" id="SSF52058">
    <property type="entry name" value="L domain-like"/>
    <property type="match status" value="1"/>
</dbReference>
<dbReference type="InterPro" id="IPR036278">
    <property type="entry name" value="Sialidase_sf"/>
</dbReference>
<dbReference type="InterPro" id="IPR046780">
    <property type="entry name" value="aBig_2"/>
</dbReference>
<organism evidence="6 7">
    <name type="scientific">Desulfofundulus thermobenzoicus</name>
    <dbReference type="NCBI Taxonomy" id="29376"/>
    <lineage>
        <taxon>Bacteria</taxon>
        <taxon>Bacillati</taxon>
        <taxon>Bacillota</taxon>
        <taxon>Clostridia</taxon>
        <taxon>Eubacteriales</taxon>
        <taxon>Peptococcaceae</taxon>
        <taxon>Desulfofundulus</taxon>
    </lineage>
</organism>
<gene>
    <name evidence="6" type="ORF">GFC01_13550</name>
</gene>
<dbReference type="Gene3D" id="2.60.40.1220">
    <property type="match status" value="1"/>
</dbReference>
<dbReference type="InterPro" id="IPR032812">
    <property type="entry name" value="SbsA_Ig"/>
</dbReference>
<dbReference type="InterPro" id="IPR032675">
    <property type="entry name" value="LRR_dom_sf"/>
</dbReference>
<keyword evidence="2" id="KW-0433">Leucine-rich repeat</keyword>
<dbReference type="Pfam" id="PF20578">
    <property type="entry name" value="aBig_2"/>
    <property type="match status" value="1"/>
</dbReference>
<sequence>MKKVFLTGLMVLVMFVVSISLPSWAGRCAWARTFDGKAGVSQSGQAGQQDIKPLPPADSVTSAAYGQIKAVPQGERLLRPTLPPELSQKLFGDQLKTAKRELFRTSASELPKSPWDYLRPGPWDPYWDIPSDDPEITGLVQEITRGLTSDEEKAAAIYKWVVQNIEYDNSYSIYEALPTLHARKGVCNGFSLLLAAMMRAGGIPAKYVCGAADGTFGWPRLPEKTNHAWNEIYIDGKWYSVDVTWDSCRYHDLMEHQPEYPFPIDYYLEHYEYYLIDEKQFSANHHKIQVNTDWFDYQGEELDLELSCDEAGAKIFYTLDLSEPTSNSTLYSTPLPITNGTTIKAIAVVPQGVVSYVEIPFIHINEGIKFFDSQRGVLVDIHLDKESQQMYAYFLNGQKGNYIPGFLIAAEPVGVTVWSRSPSGGYWGSPKGGCRIFDLKEGGMRVTISVGNSIEDRRELEIDFTVYFLPSGFQKPRPPLASIPPGQYDRPLDVSLDCPRAEDNPWSAIYYTTDGSVPGPGTARLWEGKSVHMAADTTIKAVAVLGNWDYVSDVAEFKYEIRLSDVYAVAEDMAALVIGFAPGDSSTGVTRDLTLPVRGKYGSTIRWQSDRPEIISADGKVSRPVMSRWLIDDYLSGVNVIKEERVNLTATVTRGNASDTRTYNLTVAGRQKLVDTYWAPLEPIEDDTGALWGVAAGGNLWVAVGDHGTIYTSPDGFSWTKQDAGTREMLRAVAFNGRMWVAVGEHFLVSRDGVKWDKRSTSVVSPYLVGVAGSPSLWVAISDDGLIFTSPDGYVWEWRDLNEKGPRTFNAIAWNGKMWIIAGDKGLILTSSDGLNWTERISGTTGNLRDVAWDGSQWLVAGENEMLTSADGVVWKRYDCLDAPAHIAWGGSQWVGIPSFSGNSILTSPDGTSWDHVIKDPTGFPFGRINDIASCDHRCVAVGDRGIVHVIDSVGFPDPGLEAAVRESLNKPAGAITREDIKGLQQLDASQRNIADLARLEFAINLVSLNLAGNRIENIREIENLQNLKYLNLAHNNIRDISPLVKNREQGGLGWGAVVDLRDNPLDLKEGSQAYQDIARLISRGVTVKYGNDGEGDDAREWAPQVNVPPNKEWTIKFNMPVDPGTITIQNISVKDTSGNAVNVTVEIGNDGRSVIVKPPPAGYTPGQVYTLYIGRGIKSTSGLRLKNAVKMQFIIGAGHLTY</sequence>
<dbReference type="InterPro" id="IPR001611">
    <property type="entry name" value="Leu-rich_rpt"/>
</dbReference>
<dbReference type="SUPFAM" id="SSF50939">
    <property type="entry name" value="Sialidases"/>
    <property type="match status" value="1"/>
</dbReference>
<dbReference type="InterPro" id="IPR025875">
    <property type="entry name" value="Leu-rich_rpt_4"/>
</dbReference>
<dbReference type="Pfam" id="PF13290">
    <property type="entry name" value="CHB_HEX_C_1"/>
    <property type="match status" value="2"/>
</dbReference>
<dbReference type="EMBL" id="WHYR01000043">
    <property type="protein sequence ID" value="MQL53262.1"/>
    <property type="molecule type" value="Genomic_DNA"/>
</dbReference>
<evidence type="ECO:0000313" key="6">
    <source>
        <dbReference type="EMBL" id="MQL53262.1"/>
    </source>
</evidence>
<dbReference type="Pfam" id="PF13205">
    <property type="entry name" value="Big_5"/>
    <property type="match status" value="1"/>
</dbReference>
<dbReference type="Gene3D" id="3.10.620.30">
    <property type="match status" value="1"/>
</dbReference>
<dbReference type="GO" id="GO:0005737">
    <property type="term" value="C:cytoplasm"/>
    <property type="evidence" value="ECO:0007669"/>
    <property type="project" value="TreeGrafter"/>
</dbReference>
<dbReference type="Pfam" id="PF12799">
    <property type="entry name" value="LRR_4"/>
    <property type="match status" value="1"/>
</dbReference>
<proteinExistence type="inferred from homology"/>
<dbReference type="Proteomes" id="UP000441717">
    <property type="component" value="Unassembled WGS sequence"/>
</dbReference>
<dbReference type="Pfam" id="PF01841">
    <property type="entry name" value="Transglut_core"/>
    <property type="match status" value="1"/>
</dbReference>
<evidence type="ECO:0000256" key="1">
    <source>
        <dbReference type="ARBA" id="ARBA00009432"/>
    </source>
</evidence>
<evidence type="ECO:0000259" key="5">
    <source>
        <dbReference type="SMART" id="SM00460"/>
    </source>
</evidence>
<evidence type="ECO:0000256" key="2">
    <source>
        <dbReference type="ARBA" id="ARBA00022614"/>
    </source>
</evidence>
<keyword evidence="7" id="KW-1185">Reference proteome</keyword>
<comment type="similarity">
    <text evidence="1">Belongs to the internalin family.</text>
</comment>
<dbReference type="InterPro" id="IPR014755">
    <property type="entry name" value="Cu-Rt/internalin_Ig-like"/>
</dbReference>
<evidence type="ECO:0000256" key="3">
    <source>
        <dbReference type="ARBA" id="ARBA00022729"/>
    </source>
</evidence>
<keyword evidence="3" id="KW-0732">Signal</keyword>
<keyword evidence="4" id="KW-0677">Repeat</keyword>
<name>A0A6N7IT81_9FIRM</name>
<dbReference type="PANTHER" id="PTHR46333:SF2">
    <property type="entry name" value="CYTOKINESIS PROTEIN 3"/>
    <property type="match status" value="1"/>
</dbReference>
<dbReference type="InterPro" id="IPR052557">
    <property type="entry name" value="CAP/Cytokinesis_protein"/>
</dbReference>
<dbReference type="PROSITE" id="PS51450">
    <property type="entry name" value="LRR"/>
    <property type="match status" value="2"/>
</dbReference>
<dbReference type="InterPro" id="IPR002931">
    <property type="entry name" value="Transglutaminase-like"/>
</dbReference>
<evidence type="ECO:0000313" key="7">
    <source>
        <dbReference type="Proteomes" id="UP000441717"/>
    </source>
</evidence>
<protein>
    <recommendedName>
        <fullName evidence="5">Transglutaminase-like domain-containing protein</fullName>
    </recommendedName>
</protein>
<dbReference type="SUPFAM" id="SSF54001">
    <property type="entry name" value="Cysteine proteinases"/>
    <property type="match status" value="1"/>
</dbReference>